<dbReference type="Proteomes" id="UP000070501">
    <property type="component" value="Unassembled WGS sequence"/>
</dbReference>
<protein>
    <submittedName>
        <fullName evidence="1">Uncharacterized protein</fullName>
    </submittedName>
</protein>
<gene>
    <name evidence="1" type="ORF">Micbo1qcDRAFT_215635</name>
</gene>
<evidence type="ECO:0000313" key="1">
    <source>
        <dbReference type="EMBL" id="KXJ87767.1"/>
    </source>
</evidence>
<organism evidence="1 2">
    <name type="scientific">Microdochium bolleyi</name>
    <dbReference type="NCBI Taxonomy" id="196109"/>
    <lineage>
        <taxon>Eukaryota</taxon>
        <taxon>Fungi</taxon>
        <taxon>Dikarya</taxon>
        <taxon>Ascomycota</taxon>
        <taxon>Pezizomycotina</taxon>
        <taxon>Sordariomycetes</taxon>
        <taxon>Xylariomycetidae</taxon>
        <taxon>Xylariales</taxon>
        <taxon>Microdochiaceae</taxon>
        <taxon>Microdochium</taxon>
    </lineage>
</organism>
<proteinExistence type="predicted"/>
<name>A0A136ISC5_9PEZI</name>
<dbReference type="InParanoid" id="A0A136ISC5"/>
<dbReference type="AlphaFoldDB" id="A0A136ISC5"/>
<sequence length="234" mass="25243">MGLKTGATVAEKLVPSFASDAVSVDEWLGSSRPCCPPCWIVARRVQIAYREHNPPCRPCQTEVEKARDFTFAPLSDIITKEDIPWGTKVLASVGVAGWSWAAMRPSLGESIGPPQCRDALQGLAMVIDSVLRSSLKDPVPSLANGLVHDGAAEVTQGTNGLMLRKSWEVSAEECSVETKPECLIVLSHESSMASGPEACGAPRLLRKRHESRPRGSRENAWTGLTGVVARRLSK</sequence>
<dbReference type="EMBL" id="KQ964261">
    <property type="protein sequence ID" value="KXJ87767.1"/>
    <property type="molecule type" value="Genomic_DNA"/>
</dbReference>
<evidence type="ECO:0000313" key="2">
    <source>
        <dbReference type="Proteomes" id="UP000070501"/>
    </source>
</evidence>
<accession>A0A136ISC5</accession>
<keyword evidence="2" id="KW-1185">Reference proteome</keyword>
<reference evidence="2" key="1">
    <citation type="submission" date="2016-02" db="EMBL/GenBank/DDBJ databases">
        <title>Draft genome sequence of Microdochium bolleyi, a fungal endophyte of beachgrass.</title>
        <authorList>
            <consortium name="DOE Joint Genome Institute"/>
            <person name="David A.S."/>
            <person name="May G."/>
            <person name="Haridas S."/>
            <person name="Lim J."/>
            <person name="Wang M."/>
            <person name="Labutti K."/>
            <person name="Lipzen A."/>
            <person name="Barry K."/>
            <person name="Grigoriev I.V."/>
        </authorList>
    </citation>
    <scope>NUCLEOTIDE SEQUENCE [LARGE SCALE GENOMIC DNA]</scope>
    <source>
        <strain evidence="2">J235TASD1</strain>
    </source>
</reference>